<evidence type="ECO:0000313" key="2">
    <source>
        <dbReference type="EMBL" id="MCU4754278.1"/>
    </source>
</evidence>
<reference evidence="2 3" key="1">
    <citation type="submission" date="2022-09" db="EMBL/GenBank/DDBJ databases">
        <title>Enrichment on poylsaccharides allowed isolation of novel metabolic and taxonomic groups of Haloarchaea.</title>
        <authorList>
            <person name="Sorokin D.Y."/>
            <person name="Elcheninov A.G."/>
            <person name="Khizhniak T.V."/>
            <person name="Kolganova T.V."/>
            <person name="Kublanov I.V."/>
        </authorList>
    </citation>
    <scope>NUCLEOTIDE SEQUENCE [LARGE SCALE GENOMIC DNA]</scope>
    <source>
        <strain evidence="2 3">AArc-curdl1</strain>
    </source>
</reference>
<evidence type="ECO:0000256" key="1">
    <source>
        <dbReference type="SAM" id="MobiDB-lite"/>
    </source>
</evidence>
<keyword evidence="3" id="KW-1185">Reference proteome</keyword>
<comment type="caution">
    <text evidence="2">The sequence shown here is derived from an EMBL/GenBank/DDBJ whole genome shotgun (WGS) entry which is preliminary data.</text>
</comment>
<accession>A0AAP2ZBZ1</accession>
<dbReference type="Proteomes" id="UP001321047">
    <property type="component" value="Unassembled WGS sequence"/>
</dbReference>
<evidence type="ECO:0000313" key="3">
    <source>
        <dbReference type="Proteomes" id="UP001321047"/>
    </source>
</evidence>
<organism evidence="2 3">
    <name type="scientific">Natronosalvus hydrolyticus</name>
    <dbReference type="NCBI Taxonomy" id="2979988"/>
    <lineage>
        <taxon>Archaea</taxon>
        <taxon>Methanobacteriati</taxon>
        <taxon>Methanobacteriota</taxon>
        <taxon>Stenosarchaea group</taxon>
        <taxon>Halobacteria</taxon>
        <taxon>Halobacteriales</taxon>
        <taxon>Natrialbaceae</taxon>
        <taxon>Natronosalvus</taxon>
    </lineage>
</organism>
<protein>
    <submittedName>
        <fullName evidence="2">Uncharacterized protein</fullName>
    </submittedName>
</protein>
<sequence length="85" mass="9489">MTDLVLEWTPHGGRSRKLVFEHQPNADCPLARVEYERRDGHWRVVGCECLEAVTLSSADGEEVPVTPTDNQPASRPATTEVEDDD</sequence>
<proteinExistence type="predicted"/>
<feature type="region of interest" description="Disordered" evidence="1">
    <location>
        <begin position="57"/>
        <end position="85"/>
    </location>
</feature>
<dbReference type="EMBL" id="JAOPJZ010000035">
    <property type="protein sequence ID" value="MCU4754278.1"/>
    <property type="molecule type" value="Genomic_DNA"/>
</dbReference>
<feature type="compositionally biased region" description="Polar residues" evidence="1">
    <location>
        <begin position="67"/>
        <end position="77"/>
    </location>
</feature>
<dbReference type="AlphaFoldDB" id="A0AAP2ZBZ1"/>
<name>A0AAP2ZBZ1_9EURY</name>
<gene>
    <name evidence="2" type="ORF">OB919_20225</name>
</gene>
<dbReference type="RefSeq" id="WP_342810579.1">
    <property type="nucleotide sequence ID" value="NZ_JAOPJZ010000035.1"/>
</dbReference>